<reference evidence="2" key="1">
    <citation type="submission" date="2017-09" db="EMBL/GenBank/DDBJ databases">
        <title>Depth-based differentiation of microbial function through sediment-hosted aquifers and enrichment of novel symbionts in the deep terrestrial subsurface.</title>
        <authorList>
            <person name="Probst A.J."/>
            <person name="Ladd B."/>
            <person name="Jarett J.K."/>
            <person name="Geller-Mcgrath D.E."/>
            <person name="Sieber C.M.K."/>
            <person name="Emerson J.B."/>
            <person name="Anantharaman K."/>
            <person name="Thomas B.C."/>
            <person name="Malmstrom R."/>
            <person name="Stieglmeier M."/>
            <person name="Klingl A."/>
            <person name="Woyke T."/>
            <person name="Ryan C.M."/>
            <person name="Banfield J.F."/>
        </authorList>
    </citation>
    <scope>NUCLEOTIDE SEQUENCE [LARGE SCALE GENOMIC DNA]</scope>
</reference>
<evidence type="ECO:0000313" key="1">
    <source>
        <dbReference type="EMBL" id="PJC01442.1"/>
    </source>
</evidence>
<dbReference type="Proteomes" id="UP000231232">
    <property type="component" value="Unassembled WGS sequence"/>
</dbReference>
<accession>A0A2H9RD32</accession>
<dbReference type="AlphaFoldDB" id="A0A2H9RD32"/>
<proteinExistence type="predicted"/>
<evidence type="ECO:0000313" key="2">
    <source>
        <dbReference type="Proteomes" id="UP000231232"/>
    </source>
</evidence>
<organism evidence="1 2">
    <name type="scientific">Huberarchaeum crystalense</name>
    <dbReference type="NCBI Taxonomy" id="2014257"/>
    <lineage>
        <taxon>Archaea</taxon>
        <taxon>Candidatus Huberarchaeota</taxon>
        <taxon>Candidatus Huberarchaeia</taxon>
        <taxon>Candidatus Huberarchaeales</taxon>
        <taxon>Candidatus Huberarchaeaceae</taxon>
        <taxon>Candidatus Huberarchaeum</taxon>
    </lineage>
</organism>
<sequence>MVEKTPNKQDSPENKVEQEIALNQQTAYQCSHQLQEIEQRIVVFTEIYEELKKLTDDEVFQIIGDVMIKKKRADVLVGYEHRIEDGKKIKEVLERTIQQAQEKL</sequence>
<dbReference type="Gene3D" id="1.10.287.370">
    <property type="match status" value="1"/>
</dbReference>
<dbReference type="SUPFAM" id="SSF46579">
    <property type="entry name" value="Prefoldin"/>
    <property type="match status" value="1"/>
</dbReference>
<feature type="non-terminal residue" evidence="1">
    <location>
        <position position="104"/>
    </location>
</feature>
<comment type="caution">
    <text evidence="1">The sequence shown here is derived from an EMBL/GenBank/DDBJ whole genome shotgun (WGS) entry which is preliminary data.</text>
</comment>
<dbReference type="EMBL" id="PFSX01000029">
    <property type="protein sequence ID" value="PJC01442.1"/>
    <property type="molecule type" value="Genomic_DNA"/>
</dbReference>
<gene>
    <name evidence="1" type="ORF">CO072_01190</name>
</gene>
<name>A0A2H9RD32_HUBC1</name>
<evidence type="ECO:0008006" key="3">
    <source>
        <dbReference type="Google" id="ProtNLM"/>
    </source>
</evidence>
<dbReference type="InterPro" id="IPR009053">
    <property type="entry name" value="Prefoldin"/>
</dbReference>
<protein>
    <recommendedName>
        <fullName evidence="3">Prefoldin subunit beta</fullName>
    </recommendedName>
</protein>